<protein>
    <submittedName>
        <fullName evidence="3">Putative autotransporter adhesin, DUF4214 domain</fullName>
    </submittedName>
</protein>
<dbReference type="EMBL" id="CP049075">
    <property type="protein sequence ID" value="QLI05686.1"/>
    <property type="molecule type" value="Genomic_DNA"/>
</dbReference>
<dbReference type="Pfam" id="PF13946">
    <property type="entry name" value="DUF4214"/>
    <property type="match status" value="1"/>
</dbReference>
<organism evidence="3 4">
    <name type="scientific">Candidatus Campylobacter infans</name>
    <dbReference type="NCBI Taxonomy" id="2561898"/>
    <lineage>
        <taxon>Bacteria</taxon>
        <taxon>Pseudomonadati</taxon>
        <taxon>Campylobacterota</taxon>
        <taxon>Epsilonproteobacteria</taxon>
        <taxon>Campylobacterales</taxon>
        <taxon>Campylobacteraceae</taxon>
        <taxon>Campylobacter</taxon>
    </lineage>
</organism>
<evidence type="ECO:0000313" key="3">
    <source>
        <dbReference type="EMBL" id="QLI05686.1"/>
    </source>
</evidence>
<dbReference type="Gene3D" id="2.160.20.160">
    <property type="match status" value="6"/>
</dbReference>
<feature type="compositionally biased region" description="Low complexity" evidence="1">
    <location>
        <begin position="1031"/>
        <end position="1042"/>
    </location>
</feature>
<keyword evidence="4" id="KW-1185">Reference proteome</keyword>
<dbReference type="RefSeq" id="WP_179974870.1">
    <property type="nucleotide sequence ID" value="NZ_CP049075.1"/>
</dbReference>
<gene>
    <name evidence="3" type="ORF">CINF_1198</name>
</gene>
<dbReference type="KEGG" id="cinf:CINF_1198"/>
<feature type="region of interest" description="Disordered" evidence="1">
    <location>
        <begin position="1031"/>
        <end position="1050"/>
    </location>
</feature>
<evidence type="ECO:0000313" key="4">
    <source>
        <dbReference type="Proteomes" id="UP000509414"/>
    </source>
</evidence>
<dbReference type="Proteomes" id="UP000509414">
    <property type="component" value="Chromosome"/>
</dbReference>
<accession>A0A7H9CHV6</accession>
<proteinExistence type="predicted"/>
<dbReference type="SUPFAM" id="SSF51120">
    <property type="entry name" value="beta-Roll"/>
    <property type="match status" value="3"/>
</dbReference>
<sequence>MALTNQQVQQAYLSVLGRPAEGDAVLWGSLATDVPGLINTIITIRNGVDFNKDNTIFVQNLYENLLGRTGDDEGLSFWVAALNAGMNHGELVTSFISSAAQTLNDLYTIQNKLALAEQISTQIKTIKGGAPAEAKLKALMNTIDDKTSINDIQEDINHFIGQFNEAKKVTVKPGADEPTIGSDEHASTYNATVNLNDEKTNLNIEGSTSFDDTLNLTVKGSSSNNTFNSSDIGQLSNLNTINLNLRDSRLTNSNITTSDLGAQNLKIKGTSADNITVNSQMSLLDTGDGGDTLSVNKSVESIKTGKGNDKVTINAKVGTLDTSAGNDNIKVNAQVNSIDAGSGNDIIDLAAGSKINKLNAGAGDDIINISQKANIKNALIDGGAGFNSLKLYDGLVDLTQTTLSGINALSGEARLKLSQIGAQNFILGVERLDNFAEPTGVFDSAKLEIKAEQGSMDLSKLAIAQDSTGHELKILDVKNSAIKLNDNNLGNSDGSDSTKVSVYGTDGNDTITIESGKVSLLDSLSGNDTITISKAASIAILNANDGKNKITIAGKVGTLTTKSGDDNISVSGEAGTINTNDGNDIINISGQANRLDTGAGNDNISLSGALKELNAGSGNDTININQGAKIRDLKAGDGDDIISIQKGADINNAKIDGGSGFNSLKLSNGEVDLSKTSLNNISAISGEAKLQANQVNNKSLTLGTGQKDNYGDPSGVFDSATLNIQADKADLSLNNLKIASGSKNHTINIQNAKESQISLNDKNLGNDGIDDVEVFASKVNVAGTANKDKITLKEGKFASLDANNGNDIINIEKGASLASLKAGDGNDTINIKGKVSELDAGNGDDDVIVEKDAEVKKLNAGAGDDIIRVKNGAKIELIDGNTGNDTLAFDQSSGGTSQTPTDISKTTISNIEILDGFGLLSAKQINGQSFILGGDKNKEVDGQKLLGNAKLQVKSDDLTNINLANLKSQTGVKDNTVEIQDVSEGKITLSDAKQYIKETIKLTANAHSVDISNIKGGDKIDFENIQKLTGSTGTGTNSAASSPEALDNSTNKTISSSKLYTINLVNGSVDDLSSLDSTLSTYSVSTGANALLAINQNGKAHIFKVNGPSTTSKLNSNMLKLLAITDSEINLGTTKVIGNTIEINGSVTITINKGDTKVQSAGNADTVFVGSVDISQADQGTPNKETQIIGSKDFTDTLAIQITSGSSTGGTTQKLDKSNFEKIVDTSKVKDVENLTLSTGSVEVDLELTNTNGNFQNEVTIAGSGTTKLQVKQDTQKISLGSGSGDVTVSSASVGDLNLGGGQNTLKVENSGKIGEVTGSNEKDTITISGSGSVDKITTNGGADTITLSGNGTLKTLEASSGSDTVTISGSGSISHITGEGKVTIADQTTLNNTLDIGSYKNKLTISGSSANVKNLLADDNKIKLEANSQIEKLQIKDGGNVSVSGSGSITFDTTNDTGTHTLTVGQDTTLKTFTAGSGDDTITIANGGKLSGDKIGLTNGNNTLNIASGGNVSALTTITTGNGTNKITIDKDATASQLANINLGNGTNTLDLSVSGATNGITVSGGSGTDNINLSGTNGKIATLNAGANSTNISLKANDNTITTINANDKGSTINIASGSGTITTIEGKSGADSISIGKGNTISEIKTGTGAISIDGEGTITKVTVSQNASGDISIGNGTKTTVNELVAGNNSTNQNINFDQGSVITTLKAASGGTLTLNGNGEVTTLNLSGATTENITIANGASVKNFTTDQNGSDNITVANGGKLDVTDTSKTLNFSGGNDKLEVQSGGDISTITTITMGDGSGSVTLKDGAKADKLATINLGNGDNNLDLGISGAANGLTVSGGSGTDTIKVSGAGKITTLNAGQNATNIELKDGGSISTIHANNTASSTISVSGSGYIDKIAGNTQDDTITLGKDITVGTIDAGVNKTTTINGGNITTLSTKSTGNVSVKVDQKANIKTIDTSSTGGPVTISGASTVDSLTVAGEVTISGASTVNSLTTTSSGAITISGAGTTLKNDLNGKSGANNKITIADGAKVDGTINLKAAGDDTRGASTSGDVVNISGANTVVNKIDTDSGVKTITLENGTINTIDAGYKKNDILLSGSGTVKELITGDTASSDTHKIQIGGNDTSKMLSVEKFTAGTGKDEITVASGGKILNQEINLNNGDNTFSVSGDISGANKILTGSGANTITLSDGAKLKDNLMVDFSNAGDKASTLAMNASGSISVTASKNTTISVSGANTDNSKAKIDTLKAGTGTTTINFTDNAKIKTINANEQADSTITVSGTGTIENISGSDTKDTININDANSKITNLYAGASGTDITFSGGATITTLNVSKSGSEINIRNTSTTDATITKLSTANGTGTHKIDVDNKVKIAGFEAGSGDDSITVKSGGTISATSLDFKSGTNTLDLKSGANIASLTTLKMGDGGNANLTIEDGVTFGTSALNISLGTASNEQGAKNTFTLKASGDKITLSGSSSLDDITVAGNNAKLGTLNAGTGTTQITLNDNATITTINAKDTEGGTINISGSGSITTIVGNSGADTITLSKDIKVTTYTGGTGDDNINLSGATITTLDTNTGNTTISGDTANQGTVNELKTTSGDSHTITVSNATIKKYTAGQKDDTLIVSNGGVIGDTTNNTLNFSGGNNTLMVKSGGDISKLSTITMGDNGNANITIENGATLGTTTINLGTATTTNGKNTFTLYASGDNLSLSGSSSLDEITVSGNTAKLKTITAGANQTDIKLGGSSSITTVDANTEANTINIIASGSSTTSNQTGTIDSITASGSSKHIININDKTLVYSYSGSGNSQNEINVKKGGAIGDITTASGTDTITLEAGSFFMLNKSNQAPTINTGSGDDTITINGILSTTGSNVTIDFGDGTNDTLVLSGDAVISNKITAIKNVNKIDLTNSTATNIDFSNVSGSANSEVTIDKVNSNSTITLSKDNSTKTKVVLEGKNATILNVTSGDKIDFSKVSTELSTAINTGSFTSANTTGSSISASGTYVWHEGMNDFSNAEQVKAKIKDAASNLTSGQKALVAINNSGGNTNDNKSAIYLVEGGNNKEITLDLLGIVGHKIDNQDKLAASGVIEFN</sequence>
<reference evidence="3 4" key="1">
    <citation type="submission" date="2020-02" db="EMBL/GenBank/DDBJ databases">
        <title>Complete genome sequence of the novel Campylobacter species Candidatus Campylobacter infans.</title>
        <authorList>
            <person name="Duim B."/>
            <person name="Zomer A."/>
            <person name="van der Graaf L."/>
            <person name="Wagenaar J."/>
        </authorList>
    </citation>
    <scope>NUCLEOTIDE SEQUENCE [LARGE SCALE GENOMIC DNA]</scope>
    <source>
        <strain evidence="3 4">19S00001</strain>
    </source>
</reference>
<dbReference type="InterPro" id="IPR025282">
    <property type="entry name" value="DUF4214"/>
</dbReference>
<dbReference type="InterPro" id="IPR011049">
    <property type="entry name" value="Serralysin-like_metalloprot_C"/>
</dbReference>
<evidence type="ECO:0000259" key="2">
    <source>
        <dbReference type="Pfam" id="PF13946"/>
    </source>
</evidence>
<name>A0A7H9CHV6_9BACT</name>
<feature type="domain" description="DUF4214" evidence="2">
    <location>
        <begin position="51"/>
        <end position="99"/>
    </location>
</feature>
<evidence type="ECO:0000256" key="1">
    <source>
        <dbReference type="SAM" id="MobiDB-lite"/>
    </source>
</evidence>